<reference evidence="2" key="2">
    <citation type="submission" date="2023-05" db="EMBL/GenBank/DDBJ databases">
        <authorList>
            <consortium name="Lawrence Berkeley National Laboratory"/>
            <person name="Steindorff A."/>
            <person name="Hensen N."/>
            <person name="Bonometti L."/>
            <person name="Westerberg I."/>
            <person name="Brannstrom I.O."/>
            <person name="Guillou S."/>
            <person name="Cros-Aarteil S."/>
            <person name="Calhoun S."/>
            <person name="Haridas S."/>
            <person name="Kuo A."/>
            <person name="Mondo S."/>
            <person name="Pangilinan J."/>
            <person name="Riley R."/>
            <person name="Labutti K."/>
            <person name="Andreopoulos B."/>
            <person name="Lipzen A."/>
            <person name="Chen C."/>
            <person name="Yanf M."/>
            <person name="Daum C."/>
            <person name="Ng V."/>
            <person name="Clum A."/>
            <person name="Ohm R."/>
            <person name="Martin F."/>
            <person name="Silar P."/>
            <person name="Natvig D."/>
            <person name="Lalanne C."/>
            <person name="Gautier V."/>
            <person name="Ament-Velasquez S.L."/>
            <person name="Kruys A."/>
            <person name="Hutchinson M.I."/>
            <person name="Powell A.J."/>
            <person name="Barry K."/>
            <person name="Miller A.N."/>
            <person name="Grigoriev I.V."/>
            <person name="Debuchy R."/>
            <person name="Gladieux P."/>
            <person name="Thoren M.H."/>
            <person name="Johannesson H."/>
        </authorList>
    </citation>
    <scope>NUCLEOTIDE SEQUENCE</scope>
    <source>
        <strain evidence="2">PSN243</strain>
    </source>
</reference>
<reference evidence="2" key="1">
    <citation type="journal article" date="2023" name="Mol. Phylogenet. Evol.">
        <title>Genome-scale phylogeny and comparative genomics of the fungal order Sordariales.</title>
        <authorList>
            <person name="Hensen N."/>
            <person name="Bonometti L."/>
            <person name="Westerberg I."/>
            <person name="Brannstrom I.O."/>
            <person name="Guillou S."/>
            <person name="Cros-Aarteil S."/>
            <person name="Calhoun S."/>
            <person name="Haridas S."/>
            <person name="Kuo A."/>
            <person name="Mondo S."/>
            <person name="Pangilinan J."/>
            <person name="Riley R."/>
            <person name="LaButti K."/>
            <person name="Andreopoulos B."/>
            <person name="Lipzen A."/>
            <person name="Chen C."/>
            <person name="Yan M."/>
            <person name="Daum C."/>
            <person name="Ng V."/>
            <person name="Clum A."/>
            <person name="Steindorff A."/>
            <person name="Ohm R.A."/>
            <person name="Martin F."/>
            <person name="Silar P."/>
            <person name="Natvig D.O."/>
            <person name="Lalanne C."/>
            <person name="Gautier V."/>
            <person name="Ament-Velasquez S.L."/>
            <person name="Kruys A."/>
            <person name="Hutchinson M.I."/>
            <person name="Powell A.J."/>
            <person name="Barry K."/>
            <person name="Miller A.N."/>
            <person name="Grigoriev I.V."/>
            <person name="Debuchy R."/>
            <person name="Gladieux P."/>
            <person name="Hiltunen Thoren M."/>
            <person name="Johannesson H."/>
        </authorList>
    </citation>
    <scope>NUCLEOTIDE SEQUENCE</scope>
    <source>
        <strain evidence="2">PSN243</strain>
    </source>
</reference>
<proteinExistence type="predicted"/>
<evidence type="ECO:0000313" key="3">
    <source>
        <dbReference type="Proteomes" id="UP001321760"/>
    </source>
</evidence>
<accession>A0AAV9G8P1</accession>
<sequence length="425" mass="46500">ALNVIAFVGAGLLAIPGIIALNAPPPPPNTIIVNIGVGDINSSMPSNPNSESLGGSAPEVRLFDINGRQIGRVYEKKKVTEGGAIELKITGESGTSASVVPMYIQVLQHNKNSDSDDPICISWITTVSSSSSNGDFRSWNAATARACDIPWYPSVAPMGGVSGGLFQPPCFWLDGNDKYKGRFPKAMSARLFDFYFPGPNEAGAAMAKQWTERPETLCIAPARQNFYSKPGLCIPFYPSGNTDVNRKDPDNGYDYSFRDIMQNYTYNCAPTDHGSRFFAPRFEDPRVIQAKERERLANEALNSELSEYTKTGGKLYSTLNLGPLQGRAAQATGTPTASGRVPLITDAATLPEIEDNSDSILHRRVENRLQEPEKWCQERRLVISEFDFHSAKDVCESSSSWGPDMAVVPEGLFCDMCTRKVYPIC</sequence>
<dbReference type="EMBL" id="MU865978">
    <property type="protein sequence ID" value="KAK4444390.1"/>
    <property type="molecule type" value="Genomic_DNA"/>
</dbReference>
<feature type="non-terminal residue" evidence="2">
    <location>
        <position position="1"/>
    </location>
</feature>
<evidence type="ECO:0000313" key="2">
    <source>
        <dbReference type="EMBL" id="KAK4444390.1"/>
    </source>
</evidence>
<organism evidence="2 3">
    <name type="scientific">Podospora aff. communis PSN243</name>
    <dbReference type="NCBI Taxonomy" id="3040156"/>
    <lineage>
        <taxon>Eukaryota</taxon>
        <taxon>Fungi</taxon>
        <taxon>Dikarya</taxon>
        <taxon>Ascomycota</taxon>
        <taxon>Pezizomycotina</taxon>
        <taxon>Sordariomycetes</taxon>
        <taxon>Sordariomycetidae</taxon>
        <taxon>Sordariales</taxon>
        <taxon>Podosporaceae</taxon>
        <taxon>Podospora</taxon>
    </lineage>
</organism>
<keyword evidence="3" id="KW-1185">Reference proteome</keyword>
<dbReference type="Proteomes" id="UP001321760">
    <property type="component" value="Unassembled WGS sequence"/>
</dbReference>
<gene>
    <name evidence="2" type="ORF">QBC34DRAFT_278801</name>
</gene>
<feature type="chain" id="PRO_5043631157" evidence="1">
    <location>
        <begin position="21"/>
        <end position="425"/>
    </location>
</feature>
<protein>
    <submittedName>
        <fullName evidence="2">Uncharacterized protein</fullName>
    </submittedName>
</protein>
<dbReference type="AlphaFoldDB" id="A0AAV9G8P1"/>
<feature type="non-terminal residue" evidence="2">
    <location>
        <position position="425"/>
    </location>
</feature>
<keyword evidence="1" id="KW-0732">Signal</keyword>
<feature type="signal peptide" evidence="1">
    <location>
        <begin position="1"/>
        <end position="20"/>
    </location>
</feature>
<comment type="caution">
    <text evidence="2">The sequence shown here is derived from an EMBL/GenBank/DDBJ whole genome shotgun (WGS) entry which is preliminary data.</text>
</comment>
<name>A0AAV9G8P1_9PEZI</name>
<evidence type="ECO:0000256" key="1">
    <source>
        <dbReference type="SAM" id="SignalP"/>
    </source>
</evidence>